<dbReference type="SUPFAM" id="SSF53659">
    <property type="entry name" value="Isocitrate/Isopropylmalate dehydrogenase-like"/>
    <property type="match status" value="1"/>
</dbReference>
<dbReference type="InterPro" id="IPR004614">
    <property type="entry name" value="P_AcTrfase"/>
</dbReference>
<dbReference type="Gene3D" id="3.40.1390.20">
    <property type="entry name" value="HprK N-terminal domain-like"/>
    <property type="match status" value="1"/>
</dbReference>
<dbReference type="SUPFAM" id="SSF52540">
    <property type="entry name" value="P-loop containing nucleoside triphosphate hydrolases"/>
    <property type="match status" value="1"/>
</dbReference>
<evidence type="ECO:0000256" key="1">
    <source>
        <dbReference type="ARBA" id="ARBA00000705"/>
    </source>
</evidence>
<keyword evidence="8 13" id="KW-0963">Cytoplasm</keyword>
<dbReference type="PANTHER" id="PTHR43356:SF3">
    <property type="entry name" value="PHOSPHATE ACETYLTRANSFERASE"/>
    <property type="match status" value="1"/>
</dbReference>
<evidence type="ECO:0000256" key="6">
    <source>
        <dbReference type="ARBA" id="ARBA00012707"/>
    </source>
</evidence>
<evidence type="ECO:0000259" key="14">
    <source>
        <dbReference type="Pfam" id="PF01515"/>
    </source>
</evidence>
<comment type="similarity">
    <text evidence="4 13">In the C-terminal section; belongs to the phosphate acetyltransferase and butyryltransferase family.</text>
</comment>
<dbReference type="Pfam" id="PF13500">
    <property type="entry name" value="AAA_26"/>
    <property type="match status" value="1"/>
</dbReference>
<gene>
    <name evidence="16" type="primary">pta</name>
    <name evidence="16" type="ORF">NIIDNTM18_05840</name>
</gene>
<comment type="subcellular location">
    <subcellularLocation>
        <location evidence="2 13">Cytoplasm</location>
    </subcellularLocation>
</comment>
<dbReference type="EMBL" id="AP023287">
    <property type="protein sequence ID" value="BCI51306.1"/>
    <property type="molecule type" value="Genomic_DNA"/>
</dbReference>
<protein>
    <recommendedName>
        <fullName evidence="7 13">Phosphate acetyltransferase</fullName>
        <ecNumber evidence="6 13">2.3.1.8</ecNumber>
    </recommendedName>
    <alternativeName>
        <fullName evidence="11 13">Phosphotransacetylase</fullName>
    </alternativeName>
</protein>
<evidence type="ECO:0000259" key="15">
    <source>
        <dbReference type="Pfam" id="PF07085"/>
    </source>
</evidence>
<evidence type="ECO:0000256" key="13">
    <source>
        <dbReference type="PIRNR" id="PIRNR006107"/>
    </source>
</evidence>
<comment type="function">
    <text evidence="12 13">Involved in acetate metabolism.</text>
</comment>
<sequence length="711" mass="75492">MGGLLAAMRLMRQAVRVPEVSDSRVSAIYVASPEGDTGKSTIALGLLDRLTATAAKVGVFRPITRQGPARDYILELLLAHTTAGLPYEDCVGVGYHQLHEDPDSALADIVDRFHRVADRCDVVLIVGSDYTDVASPSELSMNARIAANLGAPVVLAVKARGRTPEEVAEVADVCLDEIAAQHAHTAAVVANRCDPDQLAEVRQALQRDGGPQAYVLPEEPLLVAPSVAELRDAVDGTVISGDETLLDREALDVLVAGMTAEHVLERLTEGVTVVTPGDRSDVVLAVVSAHAAEGFPSLSSIILNGGLDLHPSIAALVSGLGLRLPIVATGYGTFETASRVAGTRGRVTATSTRKIDTALALMETHVDTADLLGRLAIPIPTVTTPHMFTYQLLDQARADRRHIVLPEGDDDRILKAAGRLLQRGVADLTILGEETRVRARAAELGADLSAAAVLDPRTSDLCDRFAEQYADLRRHKGVTVEQAREIMHDVSYFGTMLVHNDMVDGMVSGARHTTAHTVRPAFEIIKTLPDVSTVSSIFLMCLADRVLAYGDCAIVPDPTAEELADIAISSARTAARFGIEPRVAMLSYSTGTSGTGADVEKVRDATELVRKREPDLLVEGPIQYDAAVEPSVAETKMPDSPVAGRATVLIFPDLNTGNNTYKAVQRSAGAIAIGPVLQGLNKPVNDLSRGALVEDIVNTVAITAIQAQGDR</sequence>
<dbReference type="Proteomes" id="UP000515734">
    <property type="component" value="Chromosome"/>
</dbReference>
<accession>A0A6S6P058</accession>
<comment type="similarity">
    <text evidence="5 13">In the N-terminal section; belongs to the CobB/CobQ family.</text>
</comment>
<dbReference type="InterPro" id="IPR016475">
    <property type="entry name" value="P-Actrans_bac"/>
</dbReference>
<comment type="domain">
    <text evidence="13">The N-terminal region seems to be important for proper quaternary structure. The C-terminal region contains the substrate-binding site.</text>
</comment>
<dbReference type="PIRSF" id="PIRSF006107">
    <property type="entry name" value="PhpActrans_proteobac"/>
    <property type="match status" value="1"/>
</dbReference>
<evidence type="ECO:0000313" key="16">
    <source>
        <dbReference type="EMBL" id="BCI51306.1"/>
    </source>
</evidence>
<evidence type="ECO:0000256" key="12">
    <source>
        <dbReference type="ARBA" id="ARBA00049955"/>
    </source>
</evidence>
<organism evidence="16 17">
    <name type="scientific">Mycolicibacterium litorale</name>
    <dbReference type="NCBI Taxonomy" id="758802"/>
    <lineage>
        <taxon>Bacteria</taxon>
        <taxon>Bacillati</taxon>
        <taxon>Actinomycetota</taxon>
        <taxon>Actinomycetes</taxon>
        <taxon>Mycobacteriales</taxon>
        <taxon>Mycobacteriaceae</taxon>
        <taxon>Mycolicibacterium</taxon>
    </lineage>
</organism>
<dbReference type="EC" id="2.3.1.8" evidence="6 13"/>
<dbReference type="InterPro" id="IPR042113">
    <property type="entry name" value="P_AcTrfase_dom1"/>
</dbReference>
<evidence type="ECO:0000256" key="7">
    <source>
        <dbReference type="ARBA" id="ARBA00021528"/>
    </source>
</evidence>
<dbReference type="FunFam" id="3.40.50.10750:FF:000001">
    <property type="entry name" value="Phosphate acetyltransferase"/>
    <property type="match status" value="1"/>
</dbReference>
<comment type="catalytic activity">
    <reaction evidence="1 13">
        <text>acetyl-CoA + phosphate = acetyl phosphate + CoA</text>
        <dbReference type="Rhea" id="RHEA:19521"/>
        <dbReference type="ChEBI" id="CHEBI:22191"/>
        <dbReference type="ChEBI" id="CHEBI:43474"/>
        <dbReference type="ChEBI" id="CHEBI:57287"/>
        <dbReference type="ChEBI" id="CHEBI:57288"/>
        <dbReference type="EC" id="2.3.1.8"/>
    </reaction>
</comment>
<dbReference type="NCBIfam" id="NF007233">
    <property type="entry name" value="PRK09653.1"/>
    <property type="match status" value="1"/>
</dbReference>
<dbReference type="Gene3D" id="3.40.50.300">
    <property type="entry name" value="P-loop containing nucleotide triphosphate hydrolases"/>
    <property type="match status" value="1"/>
</dbReference>
<dbReference type="Pfam" id="PF07085">
    <property type="entry name" value="DRTGG"/>
    <property type="match status" value="1"/>
</dbReference>
<dbReference type="NCBIfam" id="NF004167">
    <property type="entry name" value="PRK05632.1"/>
    <property type="match status" value="1"/>
</dbReference>
<dbReference type="InterPro" id="IPR010766">
    <property type="entry name" value="DRTGG"/>
</dbReference>
<dbReference type="InterPro" id="IPR002505">
    <property type="entry name" value="PTA_PTB"/>
</dbReference>
<proteinExistence type="inferred from homology"/>
<dbReference type="UniPathway" id="UPA00340">
    <property type="reaction ID" value="UER00459"/>
</dbReference>
<evidence type="ECO:0000256" key="8">
    <source>
        <dbReference type="ARBA" id="ARBA00022490"/>
    </source>
</evidence>
<evidence type="ECO:0000256" key="5">
    <source>
        <dbReference type="ARBA" id="ARBA00009786"/>
    </source>
</evidence>
<evidence type="ECO:0000256" key="2">
    <source>
        <dbReference type="ARBA" id="ARBA00004496"/>
    </source>
</evidence>
<dbReference type="Gene3D" id="3.40.50.10950">
    <property type="match status" value="1"/>
</dbReference>
<feature type="domain" description="DRTGG" evidence="15">
    <location>
        <begin position="230"/>
        <end position="341"/>
    </location>
</feature>
<dbReference type="PANTHER" id="PTHR43356">
    <property type="entry name" value="PHOSPHATE ACETYLTRANSFERASE"/>
    <property type="match status" value="1"/>
</dbReference>
<dbReference type="GO" id="GO:0005737">
    <property type="term" value="C:cytoplasm"/>
    <property type="evidence" value="ECO:0007669"/>
    <property type="project" value="UniProtKB-SubCell"/>
</dbReference>
<evidence type="ECO:0000256" key="10">
    <source>
        <dbReference type="ARBA" id="ARBA00023315"/>
    </source>
</evidence>
<dbReference type="Gene3D" id="3.40.50.10750">
    <property type="entry name" value="Isocitrate/Isopropylmalate dehydrogenase-like"/>
    <property type="match status" value="1"/>
</dbReference>
<reference evidence="16 17" key="1">
    <citation type="submission" date="2020-07" db="EMBL/GenBank/DDBJ databases">
        <title>Complete genome sequence of Mycolicibacterium litorale like strain isolated from cardiac implantable electronic device infection.</title>
        <authorList>
            <person name="Fukano H."/>
            <person name="Miyama H."/>
            <person name="Hoshino Y."/>
        </authorList>
    </citation>
    <scope>NUCLEOTIDE SEQUENCE [LARGE SCALE GENOMIC DNA]</scope>
    <source>
        <strain evidence="16 17">NIIDNTM18</strain>
    </source>
</reference>
<dbReference type="GO" id="GO:0008959">
    <property type="term" value="F:phosphate acetyltransferase activity"/>
    <property type="evidence" value="ECO:0007669"/>
    <property type="project" value="UniProtKB-EC"/>
</dbReference>
<evidence type="ECO:0000256" key="4">
    <source>
        <dbReference type="ARBA" id="ARBA00008756"/>
    </source>
</evidence>
<dbReference type="SUPFAM" id="SSF75138">
    <property type="entry name" value="HprK N-terminal domain-like"/>
    <property type="match status" value="1"/>
</dbReference>
<keyword evidence="10 13" id="KW-0012">Acyltransferase</keyword>
<dbReference type="InterPro" id="IPR042112">
    <property type="entry name" value="P_AcTrfase_dom2"/>
</dbReference>
<evidence type="ECO:0000313" key="17">
    <source>
        <dbReference type="Proteomes" id="UP000515734"/>
    </source>
</evidence>
<dbReference type="AlphaFoldDB" id="A0A6S6P058"/>
<evidence type="ECO:0000256" key="9">
    <source>
        <dbReference type="ARBA" id="ARBA00022679"/>
    </source>
</evidence>
<dbReference type="InterPro" id="IPR028979">
    <property type="entry name" value="Ser_kin/Pase_Hpr-like_N_sf"/>
</dbReference>
<dbReference type="NCBIfam" id="TIGR00651">
    <property type="entry name" value="pta"/>
    <property type="match status" value="1"/>
</dbReference>
<dbReference type="InterPro" id="IPR050500">
    <property type="entry name" value="Phos_Acetyltrans/Butyryltrans"/>
</dbReference>
<keyword evidence="9 13" id="KW-0808">Transferase</keyword>
<dbReference type="InterPro" id="IPR027417">
    <property type="entry name" value="P-loop_NTPase"/>
</dbReference>
<evidence type="ECO:0000256" key="11">
    <source>
        <dbReference type="ARBA" id="ARBA00031108"/>
    </source>
</evidence>
<name>A0A6S6P058_9MYCO</name>
<dbReference type="Pfam" id="PF01515">
    <property type="entry name" value="PTA_PTB"/>
    <property type="match status" value="1"/>
</dbReference>
<comment type="pathway">
    <text evidence="3 13">Metabolic intermediate biosynthesis; acetyl-CoA biosynthesis; acetyl-CoA from acetate: step 2/2.</text>
</comment>
<evidence type="ECO:0000256" key="3">
    <source>
        <dbReference type="ARBA" id="ARBA00004989"/>
    </source>
</evidence>
<dbReference type="GO" id="GO:0006085">
    <property type="term" value="P:acetyl-CoA biosynthetic process"/>
    <property type="evidence" value="ECO:0007669"/>
    <property type="project" value="UniProtKB-UniPathway"/>
</dbReference>
<feature type="domain" description="Phosphate acetyl/butaryl transferase" evidence="14">
    <location>
        <begin position="387"/>
        <end position="704"/>
    </location>
</feature>